<comment type="similarity">
    <text evidence="1">Belongs to the peptidase A1 family.</text>
</comment>
<evidence type="ECO:0000256" key="3">
    <source>
        <dbReference type="ARBA" id="ARBA00022729"/>
    </source>
</evidence>
<protein>
    <recommendedName>
        <fullName evidence="8">Peptidase A1 domain-containing protein</fullName>
    </recommendedName>
</protein>
<dbReference type="STRING" id="461836.A0A0L0DPR5"/>
<evidence type="ECO:0000313" key="10">
    <source>
        <dbReference type="Proteomes" id="UP000054408"/>
    </source>
</evidence>
<dbReference type="InterPro" id="IPR033121">
    <property type="entry name" value="PEPTIDASE_A1"/>
</dbReference>
<proteinExistence type="inferred from homology"/>
<feature type="domain" description="Peptidase A1" evidence="8">
    <location>
        <begin position="76"/>
        <end position="436"/>
    </location>
</feature>
<dbReference type="CDD" id="cd05471">
    <property type="entry name" value="pepsin_like"/>
    <property type="match status" value="1"/>
</dbReference>
<dbReference type="SUPFAM" id="SSF50630">
    <property type="entry name" value="Acid proteases"/>
    <property type="match status" value="1"/>
</dbReference>
<dbReference type="InterPro" id="IPR021109">
    <property type="entry name" value="Peptidase_aspartic_dom_sf"/>
</dbReference>
<evidence type="ECO:0000256" key="4">
    <source>
        <dbReference type="ARBA" id="ARBA00022801"/>
    </source>
</evidence>
<name>A0A0L0DPR5_THETB</name>
<dbReference type="PANTHER" id="PTHR13683:SF375">
    <property type="entry name" value="PEPTIDASE A1 DOMAIN-CONTAINING PROTEIN"/>
    <property type="match status" value="1"/>
</dbReference>
<dbReference type="Pfam" id="PF00497">
    <property type="entry name" value="SBP_bac_3"/>
    <property type="match status" value="1"/>
</dbReference>
<dbReference type="InterPro" id="IPR001320">
    <property type="entry name" value="Iontro_rcpt_C"/>
</dbReference>
<evidence type="ECO:0000313" key="9">
    <source>
        <dbReference type="EMBL" id="KNC54299.1"/>
    </source>
</evidence>
<feature type="transmembrane region" description="Helical" evidence="6">
    <location>
        <begin position="840"/>
        <end position="864"/>
    </location>
</feature>
<dbReference type="PRINTS" id="PR00792">
    <property type="entry name" value="PEPSIN"/>
</dbReference>
<dbReference type="OrthoDB" id="2747330at2759"/>
<evidence type="ECO:0000256" key="5">
    <source>
        <dbReference type="PIRSR" id="PIRSR601461-1"/>
    </source>
</evidence>
<dbReference type="PANTHER" id="PTHR13683">
    <property type="entry name" value="ASPARTYL PROTEASES"/>
    <property type="match status" value="1"/>
</dbReference>
<evidence type="ECO:0000256" key="7">
    <source>
        <dbReference type="SAM" id="SignalP"/>
    </source>
</evidence>
<dbReference type="Gene3D" id="2.40.70.10">
    <property type="entry name" value="Acid Proteases"/>
    <property type="match status" value="2"/>
</dbReference>
<evidence type="ECO:0000256" key="1">
    <source>
        <dbReference type="ARBA" id="ARBA00007447"/>
    </source>
</evidence>
<dbReference type="GO" id="GO:0004190">
    <property type="term" value="F:aspartic-type endopeptidase activity"/>
    <property type="evidence" value="ECO:0007669"/>
    <property type="project" value="InterPro"/>
</dbReference>
<dbReference type="GO" id="GO:0015276">
    <property type="term" value="F:ligand-gated monoatomic ion channel activity"/>
    <property type="evidence" value="ECO:0007669"/>
    <property type="project" value="InterPro"/>
</dbReference>
<feature type="chain" id="PRO_5005537764" description="Peptidase A1 domain-containing protein" evidence="7">
    <location>
        <begin position="28"/>
        <end position="873"/>
    </location>
</feature>
<evidence type="ECO:0000256" key="6">
    <source>
        <dbReference type="SAM" id="Phobius"/>
    </source>
</evidence>
<keyword evidence="2" id="KW-0645">Protease</keyword>
<gene>
    <name evidence="9" type="ORF">AMSG_12338</name>
</gene>
<accession>A0A0L0DPR5</accession>
<feature type="transmembrane region" description="Helical" evidence="6">
    <location>
        <begin position="736"/>
        <end position="758"/>
    </location>
</feature>
<dbReference type="GO" id="GO:0016020">
    <property type="term" value="C:membrane"/>
    <property type="evidence" value="ECO:0007669"/>
    <property type="project" value="InterPro"/>
</dbReference>
<feature type="transmembrane region" description="Helical" evidence="6">
    <location>
        <begin position="607"/>
        <end position="627"/>
    </location>
</feature>
<dbReference type="Proteomes" id="UP000054408">
    <property type="component" value="Unassembled WGS sequence"/>
</dbReference>
<dbReference type="eggNOG" id="KOG1052">
    <property type="taxonomic scope" value="Eukaryota"/>
</dbReference>
<feature type="signal peptide" evidence="7">
    <location>
        <begin position="1"/>
        <end position="27"/>
    </location>
</feature>
<evidence type="ECO:0000259" key="8">
    <source>
        <dbReference type="PROSITE" id="PS51767"/>
    </source>
</evidence>
<feature type="active site" evidence="5">
    <location>
        <position position="309"/>
    </location>
</feature>
<dbReference type="AlphaFoldDB" id="A0A0L0DPR5"/>
<dbReference type="GO" id="GO:0006508">
    <property type="term" value="P:proteolysis"/>
    <property type="evidence" value="ECO:0007669"/>
    <property type="project" value="UniProtKB-KW"/>
</dbReference>
<dbReference type="InterPro" id="IPR034164">
    <property type="entry name" value="Pepsin-like_dom"/>
</dbReference>
<dbReference type="Pfam" id="PF00026">
    <property type="entry name" value="Asp"/>
    <property type="match status" value="1"/>
</dbReference>
<keyword evidence="6" id="KW-0812">Transmembrane</keyword>
<dbReference type="SUPFAM" id="SSF53850">
    <property type="entry name" value="Periplasmic binding protein-like II"/>
    <property type="match status" value="1"/>
</dbReference>
<dbReference type="RefSeq" id="XP_013753821.1">
    <property type="nucleotide sequence ID" value="XM_013898367.1"/>
</dbReference>
<keyword evidence="3 7" id="KW-0732">Signal</keyword>
<dbReference type="eggNOG" id="KOG1339">
    <property type="taxonomic scope" value="Eukaryota"/>
</dbReference>
<dbReference type="InterPro" id="IPR001638">
    <property type="entry name" value="Solute-binding_3/MltF_N"/>
</dbReference>
<feature type="transmembrane region" description="Helical" evidence="6">
    <location>
        <begin position="676"/>
        <end position="696"/>
    </location>
</feature>
<evidence type="ECO:0000256" key="2">
    <source>
        <dbReference type="ARBA" id="ARBA00022670"/>
    </source>
</evidence>
<dbReference type="EMBL" id="GL349488">
    <property type="protein sequence ID" value="KNC54299.1"/>
    <property type="molecule type" value="Genomic_DNA"/>
</dbReference>
<keyword evidence="6" id="KW-1133">Transmembrane helix</keyword>
<sequence>MGIPKQTLGAIVLGLVMCMAFASIASAGGVVKHHVHKSKRSTEAKDLLPGHRALLASHGKALEQGVGGSIWPVSIFWTNVEIGSPPVFFPVAIDSGSFTLNVPLAGCHGCITKPPNKAYDPSASSSSAPLACPSHTCDGIMSSSCAHTSAGDVCSFSNTYETCKPTDPTAPCTIKGPWYSDKVALAGSAATTVLVGAIDYQTEGFYQFETVDGVMGMAGPPAETSVFSQLVNAGALPADVWSLCLRPNGGRSNGTIVFGGVDDDLFHGELQWTPNAASGPYAPFYVMAVDAMTVGGKPLTGVLPTVIIDTGTNDLLLNDKAFASFKQSLLDMCATTNLTGMCNVPEGQTLFDGKCFDLSPADVAAYPDFVLEVPGISLVISPPQYLLANFGSIGKPGQTCLAVSPTGPNGLVIVGDTLLVRYTIVFDRANHRIGWAPVNVDTCVSMALRMRLEVVAAVAVAMLALCSQVTPAEGASSNSNGSSNNGTHLVVYIAEQPPFVYQVVDSSGSVRYEGFDIDLWNRVFTRLQLSGDAESFEYQLIDKSDVVEAVESAAVAEAVGVASVAIDPALLSRVKFSHVYFHSGLDAIVLRRNTQVNIFLFTAPFTFWLWASASVLLFFSGFVIWFFEREYQPRLFPRSLLSGVNEGVWYCFSVLVKAQTRDLRGFPTRMYSVAWSYLTIVFVAAYTANLASILIVEQLRSDINDASQLNGEIIGVVNGTDGVGWVGQNLPAATTVVFPSVVAGFTALTSDVVGALFFDSPTLWYLKNTRDFDDRYDILGERLSSDRFAMVLKSNSSLVDTINGAIISTFEDGFLEDLRKVWFGQRFKSLLPSGVEEMSFISVSGLYVPMGLAVVAAIVSYVVIRFNPGLFKR</sequence>
<dbReference type="PROSITE" id="PS51767">
    <property type="entry name" value="PEPTIDASE_A1"/>
    <property type="match status" value="1"/>
</dbReference>
<keyword evidence="4" id="KW-0378">Hydrolase</keyword>
<organism evidence="9 10">
    <name type="scientific">Thecamonas trahens ATCC 50062</name>
    <dbReference type="NCBI Taxonomy" id="461836"/>
    <lineage>
        <taxon>Eukaryota</taxon>
        <taxon>Apusozoa</taxon>
        <taxon>Apusomonadida</taxon>
        <taxon>Apusomonadidae</taxon>
        <taxon>Thecamonas</taxon>
    </lineage>
</organism>
<keyword evidence="6" id="KW-0472">Membrane</keyword>
<dbReference type="Gene3D" id="3.40.190.10">
    <property type="entry name" value="Periplasmic binding protein-like II"/>
    <property type="match status" value="3"/>
</dbReference>
<reference evidence="9 10" key="1">
    <citation type="submission" date="2010-05" db="EMBL/GenBank/DDBJ databases">
        <title>The Genome Sequence of Thecamonas trahens ATCC 50062.</title>
        <authorList>
            <consortium name="The Broad Institute Genome Sequencing Platform"/>
            <person name="Russ C."/>
            <person name="Cuomo C."/>
            <person name="Shea T."/>
            <person name="Young S.K."/>
            <person name="Zeng Q."/>
            <person name="Koehrsen M."/>
            <person name="Haas B."/>
            <person name="Borodovsky M."/>
            <person name="Guigo R."/>
            <person name="Alvarado L."/>
            <person name="Berlin A."/>
            <person name="Bochicchio J."/>
            <person name="Borenstein D."/>
            <person name="Chapman S."/>
            <person name="Chen Z."/>
            <person name="Freedman E."/>
            <person name="Gellesch M."/>
            <person name="Goldberg J."/>
            <person name="Griggs A."/>
            <person name="Gujja S."/>
            <person name="Heilman E."/>
            <person name="Heiman D."/>
            <person name="Hepburn T."/>
            <person name="Howarth C."/>
            <person name="Jen D."/>
            <person name="Larson L."/>
            <person name="Mehta T."/>
            <person name="Park D."/>
            <person name="Pearson M."/>
            <person name="Roberts A."/>
            <person name="Saif S."/>
            <person name="Shenoy N."/>
            <person name="Sisk P."/>
            <person name="Stolte C."/>
            <person name="Sykes S."/>
            <person name="Thomson T."/>
            <person name="Walk T."/>
            <person name="White J."/>
            <person name="Yandava C."/>
            <person name="Burger G."/>
            <person name="Gray M.W."/>
            <person name="Holland P.W.H."/>
            <person name="King N."/>
            <person name="Lang F.B.F."/>
            <person name="Roger A.J."/>
            <person name="Ruiz-Trillo I."/>
            <person name="Lander E."/>
            <person name="Nusbaum C."/>
        </authorList>
    </citation>
    <scope>NUCLEOTIDE SEQUENCE [LARGE SCALE GENOMIC DNA]</scope>
    <source>
        <strain evidence="9 10">ATCC 50062</strain>
    </source>
</reference>
<keyword evidence="10" id="KW-1185">Reference proteome</keyword>
<dbReference type="Pfam" id="PF00060">
    <property type="entry name" value="Lig_chan"/>
    <property type="match status" value="1"/>
</dbReference>
<dbReference type="InterPro" id="IPR001461">
    <property type="entry name" value="Aspartic_peptidase_A1"/>
</dbReference>
<dbReference type="Gene3D" id="1.10.287.70">
    <property type="match status" value="1"/>
</dbReference>
<feature type="active site" evidence="5">
    <location>
        <position position="94"/>
    </location>
</feature>
<dbReference type="GeneID" id="25570252"/>